<dbReference type="KEGG" id="naq:D0T90_02985"/>
<dbReference type="EMBL" id="CP031699">
    <property type="protein sequence ID" value="QEY23589.1"/>
    <property type="molecule type" value="Genomic_DNA"/>
</dbReference>
<gene>
    <name evidence="2" type="ORF">D0T90_02985</name>
</gene>
<name>A0A5P3MSH1_NEIAN</name>
<keyword evidence="1" id="KW-0812">Transmembrane</keyword>
<accession>A0A5P3MSH1</accession>
<dbReference type="AlphaFoldDB" id="A0A5P3MSH1"/>
<evidence type="ECO:0000256" key="1">
    <source>
        <dbReference type="SAM" id="Phobius"/>
    </source>
</evidence>
<organism evidence="2 3">
    <name type="scientific">Neisseria animalis</name>
    <dbReference type="NCBI Taxonomy" id="492"/>
    <lineage>
        <taxon>Bacteria</taxon>
        <taxon>Pseudomonadati</taxon>
        <taxon>Pseudomonadota</taxon>
        <taxon>Betaproteobacteria</taxon>
        <taxon>Neisseriales</taxon>
        <taxon>Neisseriaceae</taxon>
        <taxon>Neisseria</taxon>
    </lineage>
</organism>
<dbReference type="Proteomes" id="UP000325536">
    <property type="component" value="Chromosome"/>
</dbReference>
<keyword evidence="1" id="KW-0472">Membrane</keyword>
<protein>
    <submittedName>
        <fullName evidence="2">Uncharacterized protein</fullName>
    </submittedName>
</protein>
<keyword evidence="1" id="KW-1133">Transmembrane helix</keyword>
<sequence>MLALEEVVLDYSLLMILLLVLLLVLLYLRYRRNHGQPLPLERTGSSVPAVSSWSNGNGEVSAAGDFMQQGMARQTVDSKQNDADYQTALQYYEQAIRQSDKPAARIIDLLSMDYRHRNLQGYAEHLWLLYVELGSSGNEVKERMRVWGSSLGKHSVFDELAKQPSAQRLQEIGRAQGYVRMESIPEDEGLPFTWENDKS</sequence>
<proteinExistence type="predicted"/>
<evidence type="ECO:0000313" key="3">
    <source>
        <dbReference type="Proteomes" id="UP000325536"/>
    </source>
</evidence>
<evidence type="ECO:0000313" key="2">
    <source>
        <dbReference type="EMBL" id="QEY23589.1"/>
    </source>
</evidence>
<reference evidence="2 3" key="1">
    <citation type="submission" date="2018-08" db="EMBL/GenBank/DDBJ databases">
        <title>Neisseria animalis ATCC 49930 complete genome.</title>
        <authorList>
            <person name="Veseli I.A."/>
            <person name="Mascarenhas dos Santos A.C."/>
            <person name="Buttler R."/>
            <person name="Pombert J.-F."/>
        </authorList>
    </citation>
    <scope>NUCLEOTIDE SEQUENCE [LARGE SCALE GENOMIC DNA]</scope>
    <source>
        <strain evidence="2 3">ATCC 49930</strain>
    </source>
</reference>
<keyword evidence="3" id="KW-1185">Reference proteome</keyword>
<feature type="transmembrane region" description="Helical" evidence="1">
    <location>
        <begin position="12"/>
        <end position="30"/>
    </location>
</feature>